<keyword evidence="11 14" id="KW-0255">Endonuclease</keyword>
<proteinExistence type="inferred from homology"/>
<gene>
    <name evidence="14" type="primary">rnhB</name>
    <name evidence="18" type="ORF">A7A08_02006</name>
</gene>
<evidence type="ECO:0000256" key="8">
    <source>
        <dbReference type="ARBA" id="ARBA00022490"/>
    </source>
</evidence>
<evidence type="ECO:0000256" key="15">
    <source>
        <dbReference type="PROSITE-ProRule" id="PRU01319"/>
    </source>
</evidence>
<dbReference type="SUPFAM" id="SSF53098">
    <property type="entry name" value="Ribonuclease H-like"/>
    <property type="match status" value="1"/>
</dbReference>
<dbReference type="GO" id="GO:0003723">
    <property type="term" value="F:RNA binding"/>
    <property type="evidence" value="ECO:0007669"/>
    <property type="project" value="UniProtKB-UniRule"/>
</dbReference>
<dbReference type="GO" id="GO:0006298">
    <property type="term" value="P:mismatch repair"/>
    <property type="evidence" value="ECO:0007669"/>
    <property type="project" value="TreeGrafter"/>
</dbReference>
<dbReference type="InterPro" id="IPR001352">
    <property type="entry name" value="RNase_HII/HIII"/>
</dbReference>
<protein>
    <recommendedName>
        <fullName evidence="7 14">Ribonuclease HII</fullName>
        <shortName evidence="14">RNase HII</shortName>
        <ecNumber evidence="6 14">3.1.26.4</ecNumber>
    </recommendedName>
</protein>
<keyword evidence="9 14" id="KW-0540">Nuclease</keyword>
<evidence type="ECO:0000256" key="16">
    <source>
        <dbReference type="RuleBase" id="RU003515"/>
    </source>
</evidence>
<reference evidence="18 19" key="1">
    <citation type="submission" date="2016-07" db="EMBL/GenBank/DDBJ databases">
        <title>Draft genome sequence of Methyloligella halotolerans C2T (VKM B-2706T=CCUG 61687T=DSM 25045T), a halotolerant polyhydroxybutyrate accumulating methylotroph.</title>
        <authorList>
            <person name="Vasilenko O.V."/>
            <person name="Doronina N.V."/>
            <person name="Poroshina M.N."/>
            <person name="Tarlachkov S.V."/>
            <person name="Trotsenko Y.A."/>
        </authorList>
    </citation>
    <scope>NUCLEOTIDE SEQUENCE [LARGE SCALE GENOMIC DNA]</scope>
    <source>
        <strain evidence="18 19">VKM B-2706</strain>
    </source>
</reference>
<dbReference type="EMBL" id="MASI01000004">
    <property type="protein sequence ID" value="ODA67259.1"/>
    <property type="molecule type" value="Genomic_DNA"/>
</dbReference>
<keyword evidence="8 14" id="KW-0963">Cytoplasm</keyword>
<keyword evidence="10 14" id="KW-0479">Metal-binding</keyword>
<comment type="function">
    <text evidence="3 14 16">Endonuclease that specifically degrades the RNA of RNA-DNA hybrids.</text>
</comment>
<dbReference type="GO" id="GO:0030145">
    <property type="term" value="F:manganese ion binding"/>
    <property type="evidence" value="ECO:0007669"/>
    <property type="project" value="UniProtKB-UniRule"/>
</dbReference>
<accession>A0A1E2RYY2</accession>
<keyword evidence="12 14" id="KW-0378">Hydrolase</keyword>
<dbReference type="InterPro" id="IPR022898">
    <property type="entry name" value="RNase_HII"/>
</dbReference>
<name>A0A1E2RYY2_9HYPH</name>
<feature type="binding site" evidence="14 15">
    <location>
        <position position="46"/>
    </location>
    <ligand>
        <name>a divalent metal cation</name>
        <dbReference type="ChEBI" id="CHEBI:60240"/>
    </ligand>
</feature>
<evidence type="ECO:0000256" key="2">
    <source>
        <dbReference type="ARBA" id="ARBA00001946"/>
    </source>
</evidence>
<dbReference type="EC" id="3.1.26.4" evidence="6 14"/>
<dbReference type="CDD" id="cd07182">
    <property type="entry name" value="RNase_HII_bacteria_HII_like"/>
    <property type="match status" value="1"/>
</dbReference>
<dbReference type="Gene3D" id="3.30.420.10">
    <property type="entry name" value="Ribonuclease H-like superfamily/Ribonuclease H"/>
    <property type="match status" value="1"/>
</dbReference>
<evidence type="ECO:0000256" key="13">
    <source>
        <dbReference type="ARBA" id="ARBA00023211"/>
    </source>
</evidence>
<dbReference type="InterPro" id="IPR024567">
    <property type="entry name" value="RNase_HII/HIII_dom"/>
</dbReference>
<dbReference type="HAMAP" id="MF_00052_B">
    <property type="entry name" value="RNase_HII_B"/>
    <property type="match status" value="1"/>
</dbReference>
<dbReference type="PANTHER" id="PTHR10954:SF18">
    <property type="entry name" value="RIBONUCLEASE HII"/>
    <property type="match status" value="1"/>
</dbReference>
<dbReference type="PANTHER" id="PTHR10954">
    <property type="entry name" value="RIBONUCLEASE H2 SUBUNIT A"/>
    <property type="match status" value="1"/>
</dbReference>
<evidence type="ECO:0000313" key="19">
    <source>
        <dbReference type="Proteomes" id="UP000095087"/>
    </source>
</evidence>
<dbReference type="InterPro" id="IPR036397">
    <property type="entry name" value="RNaseH_sf"/>
</dbReference>
<evidence type="ECO:0000313" key="18">
    <source>
        <dbReference type="EMBL" id="ODA67259.1"/>
    </source>
</evidence>
<keyword evidence="13 14" id="KW-0464">Manganese</keyword>
<evidence type="ECO:0000256" key="12">
    <source>
        <dbReference type="ARBA" id="ARBA00022801"/>
    </source>
</evidence>
<dbReference type="GO" id="GO:0043137">
    <property type="term" value="P:DNA replication, removal of RNA primer"/>
    <property type="evidence" value="ECO:0007669"/>
    <property type="project" value="TreeGrafter"/>
</dbReference>
<evidence type="ECO:0000256" key="4">
    <source>
        <dbReference type="ARBA" id="ARBA00004496"/>
    </source>
</evidence>
<evidence type="ECO:0000256" key="5">
    <source>
        <dbReference type="ARBA" id="ARBA00007383"/>
    </source>
</evidence>
<sequence length="235" mass="25972">MHESRWGAKVAFMDALFESAFLPDKPSYVLEADLMDQHKGPVAGLDEAGRGPWAGPVVAASVILNPDRIPEGLNDSKKLTEKEREDRFEEIMASAIVGIAIGHVKRIDRDNILQASLWAMRRAFREMEAPAVAALIDGNIKPKRFPCPARPVVGGDGLSVSIAAASIVAKVTRDRMMVKLAKRYRKYGWERNKGYGTREHAEAIQKHGVCLHHRRSFSPIGKALGLVEELELQLG</sequence>
<evidence type="ECO:0000256" key="1">
    <source>
        <dbReference type="ARBA" id="ARBA00000077"/>
    </source>
</evidence>
<evidence type="ECO:0000256" key="14">
    <source>
        <dbReference type="HAMAP-Rule" id="MF_00052"/>
    </source>
</evidence>
<evidence type="ECO:0000256" key="6">
    <source>
        <dbReference type="ARBA" id="ARBA00012180"/>
    </source>
</evidence>
<feature type="domain" description="RNase H type-2" evidence="17">
    <location>
        <begin position="40"/>
        <end position="229"/>
    </location>
</feature>
<dbReference type="Pfam" id="PF01351">
    <property type="entry name" value="RNase_HII"/>
    <property type="match status" value="1"/>
</dbReference>
<dbReference type="InterPro" id="IPR012337">
    <property type="entry name" value="RNaseH-like_sf"/>
</dbReference>
<evidence type="ECO:0000256" key="3">
    <source>
        <dbReference type="ARBA" id="ARBA00004065"/>
    </source>
</evidence>
<feature type="binding site" evidence="14 15">
    <location>
        <position position="137"/>
    </location>
    <ligand>
        <name>a divalent metal cation</name>
        <dbReference type="ChEBI" id="CHEBI:60240"/>
    </ligand>
</feature>
<comment type="catalytic activity">
    <reaction evidence="1 14 15 16">
        <text>Endonucleolytic cleavage to 5'-phosphomonoester.</text>
        <dbReference type="EC" id="3.1.26.4"/>
    </reaction>
</comment>
<dbReference type="PROSITE" id="PS51975">
    <property type="entry name" value="RNASE_H_2"/>
    <property type="match status" value="1"/>
</dbReference>
<dbReference type="Proteomes" id="UP000095087">
    <property type="component" value="Unassembled WGS sequence"/>
</dbReference>
<evidence type="ECO:0000256" key="7">
    <source>
        <dbReference type="ARBA" id="ARBA00019179"/>
    </source>
</evidence>
<dbReference type="GO" id="GO:0005737">
    <property type="term" value="C:cytoplasm"/>
    <property type="evidence" value="ECO:0007669"/>
    <property type="project" value="UniProtKB-SubCell"/>
</dbReference>
<feature type="binding site" evidence="14 15">
    <location>
        <position position="47"/>
    </location>
    <ligand>
        <name>a divalent metal cation</name>
        <dbReference type="ChEBI" id="CHEBI:60240"/>
    </ligand>
</feature>
<dbReference type="STRING" id="1177755.A7A08_02006"/>
<evidence type="ECO:0000259" key="17">
    <source>
        <dbReference type="PROSITE" id="PS51975"/>
    </source>
</evidence>
<dbReference type="AlphaFoldDB" id="A0A1E2RYY2"/>
<dbReference type="GO" id="GO:0004523">
    <property type="term" value="F:RNA-DNA hybrid ribonuclease activity"/>
    <property type="evidence" value="ECO:0007669"/>
    <property type="project" value="UniProtKB-UniRule"/>
</dbReference>
<comment type="subcellular location">
    <subcellularLocation>
        <location evidence="4 14">Cytoplasm</location>
    </subcellularLocation>
</comment>
<dbReference type="PATRIC" id="fig|1177755.3.peg.2013"/>
<comment type="similarity">
    <text evidence="5 14 16">Belongs to the RNase HII family.</text>
</comment>
<comment type="caution">
    <text evidence="18">The sequence shown here is derived from an EMBL/GenBank/DDBJ whole genome shotgun (WGS) entry which is preliminary data.</text>
</comment>
<evidence type="ECO:0000256" key="10">
    <source>
        <dbReference type="ARBA" id="ARBA00022723"/>
    </source>
</evidence>
<comment type="cofactor">
    <cofactor evidence="14 15">
        <name>Mn(2+)</name>
        <dbReference type="ChEBI" id="CHEBI:29035"/>
    </cofactor>
    <cofactor evidence="14 15">
        <name>Mg(2+)</name>
        <dbReference type="ChEBI" id="CHEBI:18420"/>
    </cofactor>
    <text evidence="14 15">Manganese or magnesium. Binds 1 divalent metal ion per monomer in the absence of substrate. May bind a second metal ion after substrate binding.</text>
</comment>
<organism evidence="18 19">
    <name type="scientific">Methyloligella halotolerans</name>
    <dbReference type="NCBI Taxonomy" id="1177755"/>
    <lineage>
        <taxon>Bacteria</taxon>
        <taxon>Pseudomonadati</taxon>
        <taxon>Pseudomonadota</taxon>
        <taxon>Alphaproteobacteria</taxon>
        <taxon>Hyphomicrobiales</taxon>
        <taxon>Hyphomicrobiaceae</taxon>
        <taxon>Methyloligella</taxon>
    </lineage>
</organism>
<dbReference type="RefSeq" id="WP_245290864.1">
    <property type="nucleotide sequence ID" value="NZ_MASI01000004.1"/>
</dbReference>
<dbReference type="GO" id="GO:0032299">
    <property type="term" value="C:ribonuclease H2 complex"/>
    <property type="evidence" value="ECO:0007669"/>
    <property type="project" value="TreeGrafter"/>
</dbReference>
<evidence type="ECO:0000256" key="9">
    <source>
        <dbReference type="ARBA" id="ARBA00022722"/>
    </source>
</evidence>
<dbReference type="NCBIfam" id="NF000595">
    <property type="entry name" value="PRK00015.1-3"/>
    <property type="match status" value="1"/>
</dbReference>
<keyword evidence="19" id="KW-1185">Reference proteome</keyword>
<evidence type="ECO:0000256" key="11">
    <source>
        <dbReference type="ARBA" id="ARBA00022759"/>
    </source>
</evidence>
<comment type="cofactor">
    <cofactor evidence="2">
        <name>Mg(2+)</name>
        <dbReference type="ChEBI" id="CHEBI:18420"/>
    </cofactor>
</comment>